<feature type="domain" description="FAD-binding" evidence="4">
    <location>
        <begin position="300"/>
        <end position="380"/>
    </location>
</feature>
<evidence type="ECO:0000256" key="1">
    <source>
        <dbReference type="ARBA" id="ARBA00001974"/>
    </source>
</evidence>
<dbReference type="Pfam" id="PF01494">
    <property type="entry name" value="FAD_binding_3"/>
    <property type="match status" value="2"/>
</dbReference>
<dbReference type="InterPro" id="IPR002938">
    <property type="entry name" value="FAD-bd"/>
</dbReference>
<dbReference type="InterPro" id="IPR050641">
    <property type="entry name" value="RIFMO-like"/>
</dbReference>
<comment type="caution">
    <text evidence="5">The sequence shown here is derived from an EMBL/GenBank/DDBJ whole genome shotgun (WGS) entry which is preliminary data.</text>
</comment>
<evidence type="ECO:0000313" key="6">
    <source>
        <dbReference type="Proteomes" id="UP001500466"/>
    </source>
</evidence>
<keyword evidence="5" id="KW-0503">Monooxygenase</keyword>
<dbReference type="InterPro" id="IPR036188">
    <property type="entry name" value="FAD/NAD-bd_sf"/>
</dbReference>
<comment type="cofactor">
    <cofactor evidence="1">
        <name>FAD</name>
        <dbReference type="ChEBI" id="CHEBI:57692"/>
    </cofactor>
</comment>
<dbReference type="Proteomes" id="UP001500466">
    <property type="component" value="Unassembled WGS sequence"/>
</dbReference>
<dbReference type="SUPFAM" id="SSF51905">
    <property type="entry name" value="FAD/NAD(P)-binding domain"/>
    <property type="match status" value="1"/>
</dbReference>
<dbReference type="RefSeq" id="WP_345675445.1">
    <property type="nucleotide sequence ID" value="NZ_BAABHS010000007.1"/>
</dbReference>
<keyword evidence="6" id="KW-1185">Reference proteome</keyword>
<organism evidence="5 6">
    <name type="scientific">Yinghuangia aomiensis</name>
    <dbReference type="NCBI Taxonomy" id="676205"/>
    <lineage>
        <taxon>Bacteria</taxon>
        <taxon>Bacillati</taxon>
        <taxon>Actinomycetota</taxon>
        <taxon>Actinomycetes</taxon>
        <taxon>Kitasatosporales</taxon>
        <taxon>Streptomycetaceae</taxon>
        <taxon>Yinghuangia</taxon>
    </lineage>
</organism>
<evidence type="ECO:0000256" key="3">
    <source>
        <dbReference type="ARBA" id="ARBA00022827"/>
    </source>
</evidence>
<gene>
    <name evidence="5" type="ORF">GCM10023205_24740</name>
</gene>
<dbReference type="Gene3D" id="3.30.70.2450">
    <property type="match status" value="1"/>
</dbReference>
<proteinExistence type="predicted"/>
<dbReference type="Gene3D" id="3.50.50.60">
    <property type="entry name" value="FAD/NAD(P)-binding domain"/>
    <property type="match status" value="1"/>
</dbReference>
<name>A0ABP9H5E0_9ACTN</name>
<dbReference type="PRINTS" id="PR00420">
    <property type="entry name" value="RNGMNOXGNASE"/>
</dbReference>
<evidence type="ECO:0000256" key="2">
    <source>
        <dbReference type="ARBA" id="ARBA00022630"/>
    </source>
</evidence>
<keyword evidence="2" id="KW-0285">Flavoprotein</keyword>
<keyword evidence="5" id="KW-0560">Oxidoreductase</keyword>
<keyword evidence="3" id="KW-0274">FAD</keyword>
<dbReference type="Gene3D" id="3.40.30.120">
    <property type="match status" value="1"/>
</dbReference>
<protein>
    <submittedName>
        <fullName evidence="5">FAD-dependent monooxygenase</fullName>
    </submittedName>
</protein>
<evidence type="ECO:0000313" key="5">
    <source>
        <dbReference type="EMBL" id="GAA4960487.1"/>
    </source>
</evidence>
<evidence type="ECO:0000259" key="4">
    <source>
        <dbReference type="Pfam" id="PF01494"/>
    </source>
</evidence>
<accession>A0ABP9H5E0</accession>
<dbReference type="PANTHER" id="PTHR43004:SF19">
    <property type="entry name" value="BINDING MONOOXYGENASE, PUTATIVE (JCVI)-RELATED"/>
    <property type="match status" value="1"/>
</dbReference>
<dbReference type="PANTHER" id="PTHR43004">
    <property type="entry name" value="TRK SYSTEM POTASSIUM UPTAKE PROTEIN"/>
    <property type="match status" value="1"/>
</dbReference>
<sequence length="566" mass="60235">MPGTAGSHPHRDSVIVVGAGPAGLSCALALARHGVRTLLVDAGDGTPREGSRSCGLDATTYAFAAGLTGGRLDGAAQPWAPLRIRRRAAAVPPAQAGADAPAERYGVSQQLLEAALLAAVRANSLITTVWRHKVDAVDQDEDTVTLTARGPGGTVRWRAAWLVACDGHRSPVRRAAGVRFPGRPRVDRLLCADVKVALPREPWDESPMEPWLFVDPPFQRDATVLAQPLASDVWRLTWQLPLAHGVAKAADATALIPVHGDPGDPRRTAERVRAVLRTLESMGSDGEGPDGGAAEDPAYDLLWTGEFEVHQRLARRFRAGRVLLAGDAAHLVHPNVADGVDLALQDVRNLAWKLALVLARRAPERLVETYHGERRSAARRRLAYGEDALHFLSPRGTAQKVGRRLTLMGARSKGTTLRRLDPRALFADSSPEYAGSPLLTPGRVPGIGAVADDVAVVRADGARAKLSDCLDRGLVVLLVAPGIEVWEGARWRDAGVMPVLRARLAELPVATELVVTPGYPGAAAHTLLLVRPDGYLAAWLPPGADDDLTAAALRAIGRRAPEEAAA</sequence>
<dbReference type="GO" id="GO:0004497">
    <property type="term" value="F:monooxygenase activity"/>
    <property type="evidence" value="ECO:0007669"/>
    <property type="project" value="UniProtKB-KW"/>
</dbReference>
<reference evidence="6" key="1">
    <citation type="journal article" date="2019" name="Int. J. Syst. Evol. Microbiol.">
        <title>The Global Catalogue of Microorganisms (GCM) 10K type strain sequencing project: providing services to taxonomists for standard genome sequencing and annotation.</title>
        <authorList>
            <consortium name="The Broad Institute Genomics Platform"/>
            <consortium name="The Broad Institute Genome Sequencing Center for Infectious Disease"/>
            <person name="Wu L."/>
            <person name="Ma J."/>
        </authorList>
    </citation>
    <scope>NUCLEOTIDE SEQUENCE [LARGE SCALE GENOMIC DNA]</scope>
    <source>
        <strain evidence="6">JCM 17986</strain>
    </source>
</reference>
<dbReference type="EMBL" id="BAABHS010000007">
    <property type="protein sequence ID" value="GAA4960487.1"/>
    <property type="molecule type" value="Genomic_DNA"/>
</dbReference>
<feature type="domain" description="FAD-binding" evidence="4">
    <location>
        <begin position="13"/>
        <end position="210"/>
    </location>
</feature>